<dbReference type="AlphaFoldDB" id="A0A2W2G0E6"/>
<dbReference type="SUPFAM" id="SSF140453">
    <property type="entry name" value="EsxAB dimer-like"/>
    <property type="match status" value="1"/>
</dbReference>
<keyword evidence="3" id="KW-1185">Reference proteome</keyword>
<evidence type="ECO:0000256" key="1">
    <source>
        <dbReference type="RuleBase" id="RU362001"/>
    </source>
</evidence>
<gene>
    <name evidence="2" type="ORF">C1I95_09600</name>
</gene>
<dbReference type="InterPro" id="IPR036689">
    <property type="entry name" value="ESAT-6-like_sf"/>
</dbReference>
<dbReference type="NCBIfam" id="TIGR03930">
    <property type="entry name" value="WXG100_ESAT6"/>
    <property type="match status" value="1"/>
</dbReference>
<dbReference type="Pfam" id="PF06013">
    <property type="entry name" value="WXG100"/>
    <property type="match status" value="1"/>
</dbReference>
<dbReference type="EMBL" id="POTY01000042">
    <property type="protein sequence ID" value="PZG20394.1"/>
    <property type="molecule type" value="Genomic_DNA"/>
</dbReference>
<proteinExistence type="inferred from homology"/>
<comment type="caution">
    <text evidence="2">The sequence shown here is derived from an EMBL/GenBank/DDBJ whole genome shotgun (WGS) entry which is preliminary data.</text>
</comment>
<evidence type="ECO:0000313" key="3">
    <source>
        <dbReference type="Proteomes" id="UP000248924"/>
    </source>
</evidence>
<name>A0A2W2G0E6_9ACTN</name>
<comment type="similarity">
    <text evidence="1">Belongs to the WXG100 family.</text>
</comment>
<dbReference type="Proteomes" id="UP000248924">
    <property type="component" value="Unassembled WGS sequence"/>
</dbReference>
<protein>
    <recommendedName>
        <fullName evidence="1">ESAT-6-like protein</fullName>
    </recommendedName>
</protein>
<dbReference type="OrthoDB" id="4278078at2"/>
<dbReference type="Gene3D" id="1.10.287.1060">
    <property type="entry name" value="ESAT-6-like"/>
    <property type="match status" value="1"/>
</dbReference>
<accession>A0A2W2G0E6</accession>
<sequence>MTEIRYNFAGLNAAADSCSGAVRNMTGELDGLKSGIAPLLSTWDGEAREAYFRRQTEWESAANDLRDLLGRIERALRESASKMQAREAANRAKFGD</sequence>
<dbReference type="InterPro" id="IPR010310">
    <property type="entry name" value="T7SS_ESAT-6-like"/>
</dbReference>
<reference evidence="2 3" key="1">
    <citation type="submission" date="2018-01" db="EMBL/GenBank/DDBJ databases">
        <title>Draft genome sequence of Jishengella sp. NA12.</title>
        <authorList>
            <person name="Sahin N."/>
            <person name="Ay H."/>
            <person name="Saygin H."/>
        </authorList>
    </citation>
    <scope>NUCLEOTIDE SEQUENCE [LARGE SCALE GENOMIC DNA]</scope>
    <source>
        <strain evidence="2 3">NA12</strain>
    </source>
</reference>
<organism evidence="2 3">
    <name type="scientific">Micromonospora craterilacus</name>
    <dbReference type="NCBI Taxonomy" id="1655439"/>
    <lineage>
        <taxon>Bacteria</taxon>
        <taxon>Bacillati</taxon>
        <taxon>Actinomycetota</taxon>
        <taxon>Actinomycetes</taxon>
        <taxon>Micromonosporales</taxon>
        <taxon>Micromonosporaceae</taxon>
        <taxon>Micromonospora</taxon>
    </lineage>
</organism>
<dbReference type="RefSeq" id="WP_111213443.1">
    <property type="nucleotide sequence ID" value="NZ_POTY01000042.1"/>
</dbReference>
<evidence type="ECO:0000313" key="2">
    <source>
        <dbReference type="EMBL" id="PZG20394.1"/>
    </source>
</evidence>